<feature type="domain" description="Ketopantoate reductase C-terminal" evidence="2">
    <location>
        <begin position="188"/>
        <end position="309"/>
    </location>
</feature>
<accession>A0A1H0HHB9</accession>
<dbReference type="InterPro" id="IPR051402">
    <property type="entry name" value="KPR-Related"/>
</dbReference>
<dbReference type="GO" id="GO:0005737">
    <property type="term" value="C:cytoplasm"/>
    <property type="evidence" value="ECO:0007669"/>
    <property type="project" value="TreeGrafter"/>
</dbReference>
<dbReference type="Pfam" id="PF02558">
    <property type="entry name" value="ApbA"/>
    <property type="match status" value="1"/>
</dbReference>
<organism evidence="3 4">
    <name type="scientific">Nakamurella panacisegetis</name>
    <dbReference type="NCBI Taxonomy" id="1090615"/>
    <lineage>
        <taxon>Bacteria</taxon>
        <taxon>Bacillati</taxon>
        <taxon>Actinomycetota</taxon>
        <taxon>Actinomycetes</taxon>
        <taxon>Nakamurellales</taxon>
        <taxon>Nakamurellaceae</taxon>
        <taxon>Nakamurella</taxon>
    </lineage>
</organism>
<name>A0A1H0HHB9_9ACTN</name>
<dbReference type="InterPro" id="IPR008927">
    <property type="entry name" value="6-PGluconate_DH-like_C_sf"/>
</dbReference>
<keyword evidence="4" id="KW-1185">Reference proteome</keyword>
<dbReference type="InterPro" id="IPR036291">
    <property type="entry name" value="NAD(P)-bd_dom_sf"/>
</dbReference>
<reference evidence="3 4" key="1">
    <citation type="submission" date="2016-10" db="EMBL/GenBank/DDBJ databases">
        <authorList>
            <person name="de Groot N.N."/>
        </authorList>
    </citation>
    <scope>NUCLEOTIDE SEQUENCE [LARGE SCALE GENOMIC DNA]</scope>
    <source>
        <strain evidence="4">P4-7,KCTC 19426,CECT 7604</strain>
    </source>
</reference>
<dbReference type="AlphaFoldDB" id="A0A1H0HHB9"/>
<dbReference type="Proteomes" id="UP000198741">
    <property type="component" value="Chromosome I"/>
</dbReference>
<evidence type="ECO:0000259" key="2">
    <source>
        <dbReference type="Pfam" id="PF08546"/>
    </source>
</evidence>
<feature type="domain" description="Ketopantoate reductase N-terminal" evidence="1">
    <location>
        <begin position="6"/>
        <end position="153"/>
    </location>
</feature>
<dbReference type="Gene3D" id="1.10.1040.10">
    <property type="entry name" value="N-(1-d-carboxylethyl)-l-norvaline Dehydrogenase, domain 2"/>
    <property type="match status" value="1"/>
</dbReference>
<gene>
    <name evidence="3" type="ORF">SAMN04515671_0069</name>
</gene>
<dbReference type="PANTHER" id="PTHR21708">
    <property type="entry name" value="PROBABLE 2-DEHYDROPANTOATE 2-REDUCTASE"/>
    <property type="match status" value="1"/>
</dbReference>
<dbReference type="STRING" id="1090615.SAMN04515671_0069"/>
<dbReference type="SUPFAM" id="SSF48179">
    <property type="entry name" value="6-phosphogluconate dehydrogenase C-terminal domain-like"/>
    <property type="match status" value="1"/>
</dbReference>
<dbReference type="EMBL" id="LT629710">
    <property type="protein sequence ID" value="SDO18433.1"/>
    <property type="molecule type" value="Genomic_DNA"/>
</dbReference>
<dbReference type="InterPro" id="IPR013752">
    <property type="entry name" value="KPA_reductase"/>
</dbReference>
<dbReference type="Pfam" id="PF08546">
    <property type="entry name" value="ApbA_C"/>
    <property type="match status" value="1"/>
</dbReference>
<dbReference type="SUPFAM" id="SSF51735">
    <property type="entry name" value="NAD(P)-binding Rossmann-fold domains"/>
    <property type="match status" value="1"/>
</dbReference>
<proteinExistence type="predicted"/>
<dbReference type="InterPro" id="IPR013328">
    <property type="entry name" value="6PGD_dom2"/>
</dbReference>
<evidence type="ECO:0000313" key="3">
    <source>
        <dbReference type="EMBL" id="SDO18433.1"/>
    </source>
</evidence>
<protein>
    <submittedName>
        <fullName evidence="3">2-dehydropantoate 2-reductase</fullName>
    </submittedName>
</protein>
<dbReference type="PANTHER" id="PTHR21708:SF26">
    <property type="entry name" value="2-DEHYDROPANTOATE 2-REDUCTASE"/>
    <property type="match status" value="1"/>
</dbReference>
<sequence>MGMRYIVIGAGAVGGAIGAALFGAGRDVVLVARGEHRAALAAGGLTFVTPRGTSVLPIPVVGGPDELRLTEADVLILAVKVQDSVAALDLWSDQPVGVRTAGAALPLFCAQNGVEGERLALRRFARVYGVCVMLPATHLAPGRISAIGDPLTGVLTVGRYPAGTDELVDRLCADLETGGIGGEASAAVMRRKYNKLLANLGNALEAVTGPIDSDEALALLEHARAEGAAALDAAGIDHVGPQEEAATRRRLTTAEIPGEPRGGGSTWQSLSRGTGRVEVDYLAGEIVLLGRLHGVPTPVNELLQRLANELARSGRPPGSVTVEQVRELLARP</sequence>
<evidence type="ECO:0000313" key="4">
    <source>
        <dbReference type="Proteomes" id="UP000198741"/>
    </source>
</evidence>
<evidence type="ECO:0000259" key="1">
    <source>
        <dbReference type="Pfam" id="PF02558"/>
    </source>
</evidence>
<dbReference type="InterPro" id="IPR013332">
    <property type="entry name" value="KPR_N"/>
</dbReference>
<dbReference type="Gene3D" id="3.40.50.720">
    <property type="entry name" value="NAD(P)-binding Rossmann-like Domain"/>
    <property type="match status" value="1"/>
</dbReference>